<dbReference type="AlphaFoldDB" id="A0AAN8GDC9"/>
<feature type="binding site" evidence="15">
    <location>
        <position position="37"/>
    </location>
    <ligand>
        <name>ATP</name>
        <dbReference type="ChEBI" id="CHEBI:30616"/>
    </ligand>
</feature>
<dbReference type="SUPFAM" id="SSF82615">
    <property type="entry name" value="Polo-box domain"/>
    <property type="match status" value="1"/>
</dbReference>
<keyword evidence="22" id="KW-1185">Reference proteome</keyword>
<keyword evidence="7 15" id="KW-0547">Nucleotide-binding</keyword>
<comment type="caution">
    <text evidence="21">The sequence shown here is derived from an EMBL/GenBank/DDBJ whole genome shotgun (WGS) entry which is preliminary data.</text>
</comment>
<feature type="region of interest" description="Disordered" evidence="16">
    <location>
        <begin position="325"/>
        <end position="345"/>
    </location>
</feature>
<dbReference type="Gene3D" id="3.30.1120.120">
    <property type="match status" value="1"/>
</dbReference>
<dbReference type="InterPro" id="IPR000959">
    <property type="entry name" value="POLO_box_dom"/>
</dbReference>
<dbReference type="Proteomes" id="UP001347796">
    <property type="component" value="Unassembled WGS sequence"/>
</dbReference>
<dbReference type="Pfam" id="PF18409">
    <property type="entry name" value="Plk4_PB2"/>
    <property type="match status" value="1"/>
</dbReference>
<feature type="compositionally biased region" description="Low complexity" evidence="16">
    <location>
        <begin position="435"/>
        <end position="448"/>
    </location>
</feature>
<dbReference type="Pfam" id="PF18190">
    <property type="entry name" value="Plk4_PB1"/>
    <property type="match status" value="1"/>
</dbReference>
<dbReference type="InterPro" id="IPR047108">
    <property type="entry name" value="Plk4-like_POLO_box_2_sf"/>
</dbReference>
<dbReference type="CDD" id="cd13114">
    <property type="entry name" value="POLO_box_Plk4_1"/>
    <property type="match status" value="1"/>
</dbReference>
<keyword evidence="11" id="KW-0206">Cytoskeleton</keyword>
<dbReference type="CDD" id="cd13115">
    <property type="entry name" value="POLO_box_Plk4_2"/>
    <property type="match status" value="1"/>
</dbReference>
<name>A0AAN8GDC9_PATCE</name>
<keyword evidence="8" id="KW-0418">Kinase</keyword>
<gene>
    <name evidence="21" type="ORF">SNE40_020955</name>
</gene>
<keyword evidence="6" id="KW-0808">Transferase</keyword>
<dbReference type="PANTHER" id="PTHR24345:SF91">
    <property type="entry name" value="SERINE_THREONINE-PROTEIN KINASE PLK4"/>
    <property type="match status" value="1"/>
</dbReference>
<dbReference type="PANTHER" id="PTHR24345">
    <property type="entry name" value="SERINE/THREONINE-PROTEIN KINASE PLK"/>
    <property type="match status" value="1"/>
</dbReference>
<dbReference type="FunFam" id="3.30.200.20:FF:000221">
    <property type="entry name" value="Putative serine/threonine-protein kinase PLK4"/>
    <property type="match status" value="1"/>
</dbReference>
<dbReference type="PROSITE" id="PS00109">
    <property type="entry name" value="PROTEIN_KINASE_TYR"/>
    <property type="match status" value="1"/>
</dbReference>
<evidence type="ECO:0000256" key="2">
    <source>
        <dbReference type="ARBA" id="ARBA00012424"/>
    </source>
</evidence>
<evidence type="ECO:0000256" key="12">
    <source>
        <dbReference type="ARBA" id="ARBA00030332"/>
    </source>
</evidence>
<evidence type="ECO:0000259" key="18">
    <source>
        <dbReference type="PROSITE" id="PS50078"/>
    </source>
</evidence>
<evidence type="ECO:0000313" key="21">
    <source>
        <dbReference type="EMBL" id="KAK6168416.1"/>
    </source>
</evidence>
<dbReference type="GO" id="GO:0005524">
    <property type="term" value="F:ATP binding"/>
    <property type="evidence" value="ECO:0007669"/>
    <property type="project" value="UniProtKB-UniRule"/>
</dbReference>
<feature type="domain" description="POLO box" evidence="18">
    <location>
        <begin position="847"/>
        <end position="924"/>
    </location>
</feature>
<evidence type="ECO:0000256" key="11">
    <source>
        <dbReference type="ARBA" id="ARBA00023212"/>
    </source>
</evidence>
<feature type="domain" description="Cryptic POLO box 1 (CPB1)" evidence="19">
    <location>
        <begin position="537"/>
        <end position="653"/>
    </location>
</feature>
<dbReference type="Gene3D" id="2.40.50.930">
    <property type="match status" value="1"/>
</dbReference>
<evidence type="ECO:0000256" key="13">
    <source>
        <dbReference type="ARBA" id="ARBA00047802"/>
    </source>
</evidence>
<dbReference type="InterPro" id="IPR011009">
    <property type="entry name" value="Kinase-like_dom_sf"/>
</dbReference>
<feature type="domain" description="Protein kinase" evidence="17">
    <location>
        <begin position="8"/>
        <end position="261"/>
    </location>
</feature>
<feature type="domain" description="Cryptic POLO box 2 (CPB2)" evidence="20">
    <location>
        <begin position="654"/>
        <end position="768"/>
    </location>
</feature>
<evidence type="ECO:0000256" key="5">
    <source>
        <dbReference type="ARBA" id="ARBA00022527"/>
    </source>
</evidence>
<dbReference type="PROSITE" id="PS50011">
    <property type="entry name" value="PROTEIN_KINASE_DOM"/>
    <property type="match status" value="1"/>
</dbReference>
<keyword evidence="4" id="KW-0963">Cytoplasm</keyword>
<feature type="region of interest" description="Disordered" evidence="16">
    <location>
        <begin position="825"/>
        <end position="844"/>
    </location>
</feature>
<dbReference type="InterPro" id="IPR017441">
    <property type="entry name" value="Protein_kinase_ATP_BS"/>
</dbReference>
<comment type="catalytic activity">
    <reaction evidence="13">
        <text>L-threonyl-[protein] + ATP = O-phospho-L-threonyl-[protein] + ADP + H(+)</text>
        <dbReference type="Rhea" id="RHEA:46608"/>
        <dbReference type="Rhea" id="RHEA-COMP:11060"/>
        <dbReference type="Rhea" id="RHEA-COMP:11605"/>
        <dbReference type="ChEBI" id="CHEBI:15378"/>
        <dbReference type="ChEBI" id="CHEBI:30013"/>
        <dbReference type="ChEBI" id="CHEBI:30616"/>
        <dbReference type="ChEBI" id="CHEBI:61977"/>
        <dbReference type="ChEBI" id="CHEBI:456216"/>
        <dbReference type="EC" id="2.7.11.21"/>
    </reaction>
</comment>
<dbReference type="PROSITE" id="PS51985">
    <property type="entry name" value="CPB2"/>
    <property type="match status" value="1"/>
</dbReference>
<evidence type="ECO:0000256" key="15">
    <source>
        <dbReference type="PROSITE-ProRule" id="PRU10141"/>
    </source>
</evidence>
<evidence type="ECO:0000256" key="10">
    <source>
        <dbReference type="ARBA" id="ARBA00022843"/>
    </source>
</evidence>
<keyword evidence="5" id="KW-0723">Serine/threonine-protein kinase</keyword>
<accession>A0AAN8GDC9</accession>
<evidence type="ECO:0000256" key="6">
    <source>
        <dbReference type="ARBA" id="ARBA00022679"/>
    </source>
</evidence>
<evidence type="ECO:0000256" key="7">
    <source>
        <dbReference type="ARBA" id="ARBA00022741"/>
    </source>
</evidence>
<evidence type="ECO:0000259" key="17">
    <source>
        <dbReference type="PROSITE" id="PS50011"/>
    </source>
</evidence>
<evidence type="ECO:0000256" key="14">
    <source>
        <dbReference type="ARBA" id="ARBA00048347"/>
    </source>
</evidence>
<dbReference type="Gene3D" id="1.10.510.10">
    <property type="entry name" value="Transferase(Phosphotransferase) domain 1"/>
    <property type="match status" value="1"/>
</dbReference>
<dbReference type="InterPro" id="IPR033696">
    <property type="entry name" value="POLO_box_Plk4_C"/>
</dbReference>
<evidence type="ECO:0000256" key="8">
    <source>
        <dbReference type="ARBA" id="ARBA00022777"/>
    </source>
</evidence>
<dbReference type="InterPro" id="IPR008266">
    <property type="entry name" value="Tyr_kinase_AS"/>
</dbReference>
<dbReference type="EC" id="2.7.11.21" evidence="2"/>
<reference evidence="21 22" key="1">
    <citation type="submission" date="2024-01" db="EMBL/GenBank/DDBJ databases">
        <title>The genome of the rayed Mediterranean limpet Patella caerulea (Linnaeus, 1758).</title>
        <authorList>
            <person name="Anh-Thu Weber A."/>
            <person name="Halstead-Nussloch G."/>
        </authorList>
    </citation>
    <scope>NUCLEOTIDE SEQUENCE [LARGE SCALE GENOMIC DNA]</scope>
    <source>
        <strain evidence="21">AATW-2023a</strain>
        <tissue evidence="21">Whole specimen</tissue>
    </source>
</reference>
<dbReference type="SUPFAM" id="SSF56112">
    <property type="entry name" value="Protein kinase-like (PK-like)"/>
    <property type="match status" value="1"/>
</dbReference>
<evidence type="ECO:0000259" key="19">
    <source>
        <dbReference type="PROSITE" id="PS51984"/>
    </source>
</evidence>
<evidence type="ECO:0000256" key="3">
    <source>
        <dbReference type="ARBA" id="ARBA00020245"/>
    </source>
</evidence>
<dbReference type="Gene3D" id="3.30.1120.130">
    <property type="match status" value="1"/>
</dbReference>
<comment type="catalytic activity">
    <reaction evidence="14">
        <text>L-seryl-[protein] + ATP = O-phospho-L-seryl-[protein] + ADP + H(+)</text>
        <dbReference type="Rhea" id="RHEA:17989"/>
        <dbReference type="Rhea" id="RHEA-COMP:9863"/>
        <dbReference type="Rhea" id="RHEA-COMP:11604"/>
        <dbReference type="ChEBI" id="CHEBI:15378"/>
        <dbReference type="ChEBI" id="CHEBI:29999"/>
        <dbReference type="ChEBI" id="CHEBI:30616"/>
        <dbReference type="ChEBI" id="CHEBI:83421"/>
        <dbReference type="ChEBI" id="CHEBI:456216"/>
        <dbReference type="EC" id="2.7.11.21"/>
    </reaction>
</comment>
<keyword evidence="9 15" id="KW-0067">ATP-binding</keyword>
<organism evidence="21 22">
    <name type="scientific">Patella caerulea</name>
    <name type="common">Rayed Mediterranean limpet</name>
    <dbReference type="NCBI Taxonomy" id="87958"/>
    <lineage>
        <taxon>Eukaryota</taxon>
        <taxon>Metazoa</taxon>
        <taxon>Spiralia</taxon>
        <taxon>Lophotrochozoa</taxon>
        <taxon>Mollusca</taxon>
        <taxon>Gastropoda</taxon>
        <taxon>Patellogastropoda</taxon>
        <taxon>Patelloidea</taxon>
        <taxon>Patellidae</taxon>
        <taxon>Patella</taxon>
    </lineage>
</organism>
<evidence type="ECO:0000256" key="1">
    <source>
        <dbReference type="ARBA" id="ARBA00004114"/>
    </source>
</evidence>
<evidence type="ECO:0000256" key="9">
    <source>
        <dbReference type="ARBA" id="ARBA00022840"/>
    </source>
</evidence>
<feature type="region of interest" description="Disordered" evidence="16">
    <location>
        <begin position="382"/>
        <end position="448"/>
    </location>
</feature>
<dbReference type="PROSITE" id="PS51984">
    <property type="entry name" value="CPB1"/>
    <property type="match status" value="1"/>
</dbReference>
<dbReference type="CDD" id="cd13116">
    <property type="entry name" value="POLO_box_Plk4_3"/>
    <property type="match status" value="1"/>
</dbReference>
<dbReference type="InterPro" id="IPR033698">
    <property type="entry name" value="POLO_box_Plk4_2"/>
</dbReference>
<sequence length="934" mass="104958">MGEGIEDYQVLNLLGKGAFACVYRARSNKTGVEVAIKMIDKKLMKAAGMVTRVKKEVEIHSRLKHPSILELYNYFEDSNYVYLVIEMCHNGELQRFLKSNCKVLTEDEARQFMKQIVEGMFYLHSHGILHRDLTLSNLLLSKDNNVKIADFGLATQLTVPDEKHFTMCGTPNYISPEVAMRSAHGLEADVWSLGCMLYTFLVGKPPFDTDAVKSTLNRVILADYELPVHLSPEAKDLIQCLLRKNPKDRISLKDLVKHPFMTKASIQATRKISKKSAEMSMDSGQGTMSSRTTSSSSRSKPFPAFPITEISEIEENFQKFTQQVSKNPKGGFRHPPSPPVRLRDSDRESEMLRMKMNHFYGQVMSSDYHTFAENGSKFTNHPFDPSRYTENSQASSSSSWSCGGTSVHSSVNNSKTQPSDTNSSHGQINPTKNYLSNSSDLSSEGDSEFSLQNTKRVLSFNSDSKPNSLHDKYKTESEMCRSQTIEEKFPHLKGLTGSIEFNSTAKSTDSKSVTQNIKSACWDVQSVSEKTVSKGGSIETFVNPVQVERLRPIRQKTKNAVVNILESNEVCLEFFKLKGKEERVVEVFLISSDGHQISIWQPYSGHSIDMSNQFDTDVLLEPPVKTFAYKLLPEKYWKKYQYAARFVDLVRSKTPKVTLYTHRSKCMLMENSPDPDFEAIFYDGAKFTANTKGMKIIETNGTSLSLESTEAELRLSSETQSCLEFVKQCRQQCLELEAAITSVQKTGILKDQLFPVIVGRRPNSSDGSESSRTPSTPSDTKNTPTPSEPDASKFHIKSMPMPSFNGTVMSSMSETSSISHNIHNDTISTQASSPDSTSNNHHSKSQVIRQMFVPHVGWAAQHASGEIWVKFNDGSQLSVKSSATTVTYFDIHGKLYKYQKTDLLPETVKSKLEKVPIVLEYLRTKFNQNTRPLK</sequence>
<dbReference type="Pfam" id="PF00069">
    <property type="entry name" value="Pkinase"/>
    <property type="match status" value="1"/>
</dbReference>
<feature type="compositionally biased region" description="Low complexity" evidence="16">
    <location>
        <begin position="392"/>
        <end position="410"/>
    </location>
</feature>
<feature type="region of interest" description="Disordered" evidence="16">
    <location>
        <begin position="271"/>
        <end position="303"/>
    </location>
</feature>
<dbReference type="GO" id="GO:0004674">
    <property type="term" value="F:protein serine/threonine kinase activity"/>
    <property type="evidence" value="ECO:0007669"/>
    <property type="project" value="UniProtKB-KW"/>
</dbReference>
<feature type="compositionally biased region" description="Polar residues" evidence="16">
    <location>
        <begin position="411"/>
        <end position="434"/>
    </location>
</feature>
<dbReference type="InterPro" id="IPR046437">
    <property type="entry name" value="Ser_Thr-PK_POLO_box_1_sf"/>
</dbReference>
<evidence type="ECO:0000259" key="20">
    <source>
        <dbReference type="PROSITE" id="PS51985"/>
    </source>
</evidence>
<keyword evidence="10" id="KW-0832">Ubl conjugation</keyword>
<dbReference type="InterPro" id="IPR033699">
    <property type="entry name" value="POLO_box_Plk4_1"/>
</dbReference>
<feature type="compositionally biased region" description="Low complexity" evidence="16">
    <location>
        <begin position="289"/>
        <end position="299"/>
    </location>
</feature>
<protein>
    <recommendedName>
        <fullName evidence="3">Serine/threonine-protein kinase PLK4</fullName>
        <ecNumber evidence="2">2.7.11.21</ecNumber>
    </recommendedName>
    <alternativeName>
        <fullName evidence="12">Polo-like kinase 4</fullName>
    </alternativeName>
</protein>
<evidence type="ECO:0000313" key="22">
    <source>
        <dbReference type="Proteomes" id="UP001347796"/>
    </source>
</evidence>
<dbReference type="GO" id="GO:0005634">
    <property type="term" value="C:nucleus"/>
    <property type="evidence" value="ECO:0007669"/>
    <property type="project" value="TreeGrafter"/>
</dbReference>
<dbReference type="FunFam" id="1.10.510.10:FF:000576">
    <property type="entry name" value="Serine/threonine-protein kinase PLK4"/>
    <property type="match status" value="1"/>
</dbReference>
<proteinExistence type="predicted"/>
<feature type="compositionally biased region" description="Polar residues" evidence="16">
    <location>
        <begin position="762"/>
        <end position="785"/>
    </location>
</feature>
<comment type="subcellular location">
    <subcellularLocation>
        <location evidence="1">Cytoplasm</location>
        <location evidence="1">Cytoskeleton</location>
        <location evidence="1">Microtubule organizing center</location>
        <location evidence="1">Centrosome</location>
        <location evidence="1">Centriole</location>
    </subcellularLocation>
</comment>
<feature type="region of interest" description="Disordered" evidence="16">
    <location>
        <begin position="759"/>
        <end position="818"/>
    </location>
</feature>
<evidence type="ECO:0000256" key="4">
    <source>
        <dbReference type="ARBA" id="ARBA00022490"/>
    </source>
</evidence>
<dbReference type="EMBL" id="JAZGQO010000016">
    <property type="protein sequence ID" value="KAK6168416.1"/>
    <property type="molecule type" value="Genomic_DNA"/>
</dbReference>
<dbReference type="GO" id="GO:0005814">
    <property type="term" value="C:centriole"/>
    <property type="evidence" value="ECO:0007669"/>
    <property type="project" value="UniProtKB-SubCell"/>
</dbReference>
<dbReference type="InterPro" id="IPR000719">
    <property type="entry name" value="Prot_kinase_dom"/>
</dbReference>
<evidence type="ECO:0000256" key="16">
    <source>
        <dbReference type="SAM" id="MobiDB-lite"/>
    </source>
</evidence>
<dbReference type="PROSITE" id="PS00107">
    <property type="entry name" value="PROTEIN_KINASE_ATP"/>
    <property type="match status" value="1"/>
</dbReference>
<dbReference type="PROSITE" id="PS50078">
    <property type="entry name" value="POLO_BOX"/>
    <property type="match status" value="1"/>
</dbReference>